<dbReference type="PANTHER" id="PTHR33677:SF3">
    <property type="entry name" value="COPPER-SENSING TRANSCRIPTIONAL REPRESSOR RICR"/>
    <property type="match status" value="1"/>
</dbReference>
<dbReference type="KEGG" id="hadh:FRZ61_48450"/>
<evidence type="ECO:0000313" key="3">
    <source>
        <dbReference type="EMBL" id="QEX24903.1"/>
    </source>
</evidence>
<proteinExistence type="inferred from homology"/>
<gene>
    <name evidence="3" type="ORF">FRZ61_48450</name>
</gene>
<dbReference type="AlphaFoldDB" id="A0A5J6N7P5"/>
<dbReference type="Pfam" id="PF02583">
    <property type="entry name" value="Trns_repr_metal"/>
    <property type="match status" value="1"/>
</dbReference>
<dbReference type="InterPro" id="IPR038390">
    <property type="entry name" value="Metal_Tscrpt_repr_sf"/>
</dbReference>
<dbReference type="GO" id="GO:0045892">
    <property type="term" value="P:negative regulation of DNA-templated transcription"/>
    <property type="evidence" value="ECO:0007669"/>
    <property type="project" value="UniProtKB-ARBA"/>
</dbReference>
<sequence length="100" mass="10849">MPDDHVTGARAGSSHASHPEVLKRLKRAQGHLATVMAMIEADRGCLEIAQQLQAVESAIGNAKRLLVHDHIDNCIERAAGPISRGTRSALEEFKAIARYL</sequence>
<dbReference type="Proteomes" id="UP000325797">
    <property type="component" value="Chromosome"/>
</dbReference>
<feature type="region of interest" description="Disordered" evidence="2">
    <location>
        <begin position="1"/>
        <end position="20"/>
    </location>
</feature>
<dbReference type="CDD" id="cd10154">
    <property type="entry name" value="NreA-like_DUF156"/>
    <property type="match status" value="1"/>
</dbReference>
<evidence type="ECO:0000256" key="1">
    <source>
        <dbReference type="ARBA" id="ARBA00005260"/>
    </source>
</evidence>
<comment type="similarity">
    <text evidence="1">Belongs to the FrmR/RcnR family.</text>
</comment>
<keyword evidence="4" id="KW-1185">Reference proteome</keyword>
<dbReference type="Gene3D" id="1.20.58.1000">
    <property type="entry name" value="Metal-sensitive repressor, helix protomer"/>
    <property type="match status" value="1"/>
</dbReference>
<reference evidence="3 4" key="1">
    <citation type="submission" date="2019-08" db="EMBL/GenBank/DDBJ databases">
        <title>Hyperibacter terrae gen. nov., sp. nov. and Hyperibacter viscosus sp. nov., two new members in the family Rhodospirillaceae isolated from the rhizosphere of Hypericum perforatum.</title>
        <authorList>
            <person name="Noviana Z."/>
        </authorList>
    </citation>
    <scope>NUCLEOTIDE SEQUENCE [LARGE SCALE GENOMIC DNA]</scope>
    <source>
        <strain evidence="3 4">R5959</strain>
    </source>
</reference>
<dbReference type="InterPro" id="IPR003735">
    <property type="entry name" value="Metal_Tscrpt_repr"/>
</dbReference>
<dbReference type="GO" id="GO:0046872">
    <property type="term" value="F:metal ion binding"/>
    <property type="evidence" value="ECO:0007669"/>
    <property type="project" value="InterPro"/>
</dbReference>
<protein>
    <submittedName>
        <fullName evidence="3">Metal resistance protein</fullName>
    </submittedName>
</protein>
<accession>A0A5J6N7P5</accession>
<dbReference type="EMBL" id="CP042582">
    <property type="protein sequence ID" value="QEX24903.1"/>
    <property type="molecule type" value="Genomic_DNA"/>
</dbReference>
<dbReference type="GO" id="GO:0003677">
    <property type="term" value="F:DNA binding"/>
    <property type="evidence" value="ECO:0007669"/>
    <property type="project" value="InterPro"/>
</dbReference>
<dbReference type="RefSeq" id="WP_151120170.1">
    <property type="nucleotide sequence ID" value="NZ_CP042582.1"/>
</dbReference>
<evidence type="ECO:0000256" key="2">
    <source>
        <dbReference type="SAM" id="MobiDB-lite"/>
    </source>
</evidence>
<name>A0A5J6N7P5_9PROT</name>
<organism evidence="3 4">
    <name type="scientific">Hypericibacter adhaerens</name>
    <dbReference type="NCBI Taxonomy" id="2602016"/>
    <lineage>
        <taxon>Bacteria</taxon>
        <taxon>Pseudomonadati</taxon>
        <taxon>Pseudomonadota</taxon>
        <taxon>Alphaproteobacteria</taxon>
        <taxon>Rhodospirillales</taxon>
        <taxon>Dongiaceae</taxon>
        <taxon>Hypericibacter</taxon>
    </lineage>
</organism>
<dbReference type="PANTHER" id="PTHR33677">
    <property type="entry name" value="TRANSCRIPTIONAL REPRESSOR FRMR-RELATED"/>
    <property type="match status" value="1"/>
</dbReference>
<evidence type="ECO:0000313" key="4">
    <source>
        <dbReference type="Proteomes" id="UP000325797"/>
    </source>
</evidence>
<dbReference type="OrthoDB" id="9811244at2"/>